<keyword evidence="1" id="KW-0862">Zinc</keyword>
<keyword evidence="2" id="KW-0175">Coiled coil</keyword>
<feature type="coiled-coil region" evidence="2">
    <location>
        <begin position="81"/>
        <end position="115"/>
    </location>
</feature>
<comment type="caution">
    <text evidence="4">The sequence shown here is derived from an EMBL/GenBank/DDBJ whole genome shotgun (WGS) entry which is preliminary data.</text>
</comment>
<evidence type="ECO:0000256" key="1">
    <source>
        <dbReference type="PROSITE-ProRule" id="PRU00024"/>
    </source>
</evidence>
<dbReference type="Proteomes" id="UP000828390">
    <property type="component" value="Unassembled WGS sequence"/>
</dbReference>
<dbReference type="GO" id="GO:0008270">
    <property type="term" value="F:zinc ion binding"/>
    <property type="evidence" value="ECO:0007669"/>
    <property type="project" value="UniProtKB-KW"/>
</dbReference>
<evidence type="ECO:0000313" key="4">
    <source>
        <dbReference type="EMBL" id="KAH3707254.1"/>
    </source>
</evidence>
<evidence type="ECO:0000256" key="2">
    <source>
        <dbReference type="SAM" id="Coils"/>
    </source>
</evidence>
<keyword evidence="5" id="KW-1185">Reference proteome</keyword>
<dbReference type="PROSITE" id="PS50119">
    <property type="entry name" value="ZF_BBOX"/>
    <property type="match status" value="1"/>
</dbReference>
<reference evidence="4" key="1">
    <citation type="journal article" date="2019" name="bioRxiv">
        <title>The Genome of the Zebra Mussel, Dreissena polymorpha: A Resource for Invasive Species Research.</title>
        <authorList>
            <person name="McCartney M.A."/>
            <person name="Auch B."/>
            <person name="Kono T."/>
            <person name="Mallez S."/>
            <person name="Zhang Y."/>
            <person name="Obille A."/>
            <person name="Becker A."/>
            <person name="Abrahante J.E."/>
            <person name="Garbe J."/>
            <person name="Badalamenti J.P."/>
            <person name="Herman A."/>
            <person name="Mangelson H."/>
            <person name="Liachko I."/>
            <person name="Sullivan S."/>
            <person name="Sone E.D."/>
            <person name="Koren S."/>
            <person name="Silverstein K.A.T."/>
            <person name="Beckman K.B."/>
            <person name="Gohl D.M."/>
        </authorList>
    </citation>
    <scope>NUCLEOTIDE SEQUENCE</scope>
    <source>
        <strain evidence="4">Duluth1</strain>
        <tissue evidence="4">Whole animal</tissue>
    </source>
</reference>
<dbReference type="SUPFAM" id="SSF57845">
    <property type="entry name" value="B-box zinc-binding domain"/>
    <property type="match status" value="1"/>
</dbReference>
<name>A0A9D4BSZ5_DREPO</name>
<dbReference type="InterPro" id="IPR000315">
    <property type="entry name" value="Znf_B-box"/>
</dbReference>
<evidence type="ECO:0000313" key="5">
    <source>
        <dbReference type="Proteomes" id="UP000828390"/>
    </source>
</evidence>
<reference evidence="4" key="2">
    <citation type="submission" date="2020-11" db="EMBL/GenBank/DDBJ databases">
        <authorList>
            <person name="McCartney M.A."/>
            <person name="Auch B."/>
            <person name="Kono T."/>
            <person name="Mallez S."/>
            <person name="Becker A."/>
            <person name="Gohl D.M."/>
            <person name="Silverstein K.A.T."/>
            <person name="Koren S."/>
            <person name="Bechman K.B."/>
            <person name="Herman A."/>
            <person name="Abrahante J.E."/>
            <person name="Garbe J."/>
        </authorList>
    </citation>
    <scope>NUCLEOTIDE SEQUENCE</scope>
    <source>
        <strain evidence="4">Duluth1</strain>
        <tissue evidence="4">Whole animal</tissue>
    </source>
</reference>
<feature type="domain" description="B box-type" evidence="3">
    <location>
        <begin position="8"/>
        <end position="47"/>
    </location>
</feature>
<dbReference type="PANTHER" id="PTHR25462:SF296">
    <property type="entry name" value="MEIOTIC P26, ISOFORM F"/>
    <property type="match status" value="1"/>
</dbReference>
<dbReference type="InterPro" id="IPR047153">
    <property type="entry name" value="TRIM45/56/19-like"/>
</dbReference>
<dbReference type="SUPFAM" id="SSF63829">
    <property type="entry name" value="Calcium-dependent phosphotriesterase"/>
    <property type="match status" value="1"/>
</dbReference>
<accession>A0A9D4BSZ5</accession>
<sequence>MEELLWKCDVHNDQKLNMFCQDHRKLCCSACVQLNHSQCTNVALISESVNKKSVDMQQLSIDPQTIIDELNMFKSTQESSIQFVEESYSEKLQEIRDMRDRLNAYLDKIEKTTLKTLGEIRTTLQTSLKKDVDNCSRLKNELQLLGEAVRGKRRGKRGREGKKSKKEIKFIASIKCRDKIQEAETYLMENSVKVHSSMIFLANIDIEQYLSETSALGKIVVMKPNQVMTVKKNAKYNVEISGDRRDYCLIRGICSLPSGHVILVDEDNKKVKLLDQQYSVVSHCDIPGYVRDICLITTSEVAVTAVSTESVGNNVSLVQFISVLNGQLINGRRFQLKHDANIPSGIAHHHGALYVTSGSALYHYTLAGTLVKKLYEDTGFGNTVVKFAISPAGDRIYVITNALLTLAMDGTLISTFIDPELQCVQGIYVTPAGHLLVWGCISYFGSSSAVIQVDREGKGKLATLVSQSDEINNLMSVCCNSKMDQLIVGREHDNSILVMELQFNM</sequence>
<dbReference type="AlphaFoldDB" id="A0A9D4BSZ5"/>
<evidence type="ECO:0000259" key="3">
    <source>
        <dbReference type="PROSITE" id="PS50119"/>
    </source>
</evidence>
<proteinExistence type="predicted"/>
<dbReference type="EMBL" id="JAIWYP010000014">
    <property type="protein sequence ID" value="KAH3707254.1"/>
    <property type="molecule type" value="Genomic_DNA"/>
</dbReference>
<organism evidence="4 5">
    <name type="scientific">Dreissena polymorpha</name>
    <name type="common">Zebra mussel</name>
    <name type="synonym">Mytilus polymorpha</name>
    <dbReference type="NCBI Taxonomy" id="45954"/>
    <lineage>
        <taxon>Eukaryota</taxon>
        <taxon>Metazoa</taxon>
        <taxon>Spiralia</taxon>
        <taxon>Lophotrochozoa</taxon>
        <taxon>Mollusca</taxon>
        <taxon>Bivalvia</taxon>
        <taxon>Autobranchia</taxon>
        <taxon>Heteroconchia</taxon>
        <taxon>Euheterodonta</taxon>
        <taxon>Imparidentia</taxon>
        <taxon>Neoheterodontei</taxon>
        <taxon>Myida</taxon>
        <taxon>Dreissenoidea</taxon>
        <taxon>Dreissenidae</taxon>
        <taxon>Dreissena</taxon>
    </lineage>
</organism>
<dbReference type="Gene3D" id="3.30.160.60">
    <property type="entry name" value="Classic Zinc Finger"/>
    <property type="match status" value="1"/>
</dbReference>
<protein>
    <recommendedName>
        <fullName evidence="3">B box-type domain-containing protein</fullName>
    </recommendedName>
</protein>
<keyword evidence="1" id="KW-0479">Metal-binding</keyword>
<gene>
    <name evidence="4" type="ORF">DPMN_066653</name>
</gene>
<dbReference type="InterPro" id="IPR011042">
    <property type="entry name" value="6-blade_b-propeller_TolB-like"/>
</dbReference>
<dbReference type="CDD" id="cd19756">
    <property type="entry name" value="Bbox2"/>
    <property type="match status" value="1"/>
</dbReference>
<dbReference type="PANTHER" id="PTHR25462">
    <property type="entry name" value="BONUS, ISOFORM C-RELATED"/>
    <property type="match status" value="1"/>
</dbReference>
<dbReference type="Gene3D" id="2.120.10.30">
    <property type="entry name" value="TolB, C-terminal domain"/>
    <property type="match status" value="1"/>
</dbReference>
<keyword evidence="1" id="KW-0863">Zinc-finger</keyword>